<dbReference type="InterPro" id="IPR043165">
    <property type="entry name" value="TruD_insert_sf"/>
</dbReference>
<dbReference type="PANTHER" id="PTHR47811">
    <property type="entry name" value="TRNA PSEUDOURIDINE SYNTHASE D"/>
    <property type="match status" value="1"/>
</dbReference>
<accession>A0ABS9DBV8</accession>
<keyword evidence="7" id="KW-1185">Reference proteome</keyword>
<dbReference type="InterPro" id="IPR001656">
    <property type="entry name" value="PsdUridine_synth_TruD"/>
</dbReference>
<protein>
    <recommendedName>
        <fullName evidence="4">tRNA pseudouridine synthase D</fullName>
        <ecNumber evidence="4">5.4.99.27</ecNumber>
    </recommendedName>
    <alternativeName>
        <fullName evidence="4">tRNA pseudouridine(13) synthase</fullName>
    </alternativeName>
    <alternativeName>
        <fullName evidence="4">tRNA pseudouridylate synthase D</fullName>
    </alternativeName>
    <alternativeName>
        <fullName evidence="4">tRNA-uridine isomerase D</fullName>
    </alternativeName>
</protein>
<dbReference type="PROSITE" id="PS50984">
    <property type="entry name" value="TRUD"/>
    <property type="match status" value="1"/>
</dbReference>
<reference evidence="6 7" key="1">
    <citation type="submission" date="2022-01" db="EMBL/GenBank/DDBJ databases">
        <title>Paraglaciecola sp. G1-23.</title>
        <authorList>
            <person name="Jin M.S."/>
            <person name="Han D.M."/>
            <person name="Kim H.M."/>
            <person name="Jeon C.O."/>
        </authorList>
    </citation>
    <scope>NUCLEOTIDE SEQUENCE [LARGE SCALE GENOMIC DNA]</scope>
    <source>
        <strain evidence="6 7">G1-23</strain>
    </source>
</reference>
<proteinExistence type="inferred from homology"/>
<dbReference type="HAMAP" id="MF_01082">
    <property type="entry name" value="TruD"/>
    <property type="match status" value="1"/>
</dbReference>
<sequence length="350" mass="39771">MLSTKHWLRQYPSLGISGQLKTSAEDFQVTETLGYEPTGEGEHIYLWVEKIGLNTAYLAEQIAKFTKLPLRNVTYAGRKDKHALTNQWFSVHLPGKGEFDWNTFEEPGAKVLHAVRHNKKLRTGVLKGNYFNITLRNLTSVKNIEQRLQIIASQGVPNYYGAQRFGDTRYDDRGGNLVLAEKMINGESIRNRNKRSMAISALRSWFFNENIHTRLKQDNLTNALAGDVMQLAGSNSFFCAIHIDEDTINRLDERDIYTTGPLWGIGELASQLVTLQQENSTAEQNSSITQLLESLGLKQERRALRLFPQQMSWTLKNSDLNLQFSLPAGCFATSVIREIIDVNQEILEHP</sequence>
<dbReference type="SUPFAM" id="SSF55120">
    <property type="entry name" value="Pseudouridine synthase"/>
    <property type="match status" value="1"/>
</dbReference>
<dbReference type="InterPro" id="IPR020103">
    <property type="entry name" value="PsdUridine_synth_cat_dom_sf"/>
</dbReference>
<dbReference type="Pfam" id="PF01142">
    <property type="entry name" value="TruD"/>
    <property type="match status" value="2"/>
</dbReference>
<feature type="domain" description="TRUD" evidence="5">
    <location>
        <begin position="155"/>
        <end position="306"/>
    </location>
</feature>
<dbReference type="PROSITE" id="PS01268">
    <property type="entry name" value="UPF0024"/>
    <property type="match status" value="1"/>
</dbReference>
<organism evidence="6 7">
    <name type="scientific">Paraglaciecola algarum</name>
    <dbReference type="NCBI Taxonomy" id="3050085"/>
    <lineage>
        <taxon>Bacteria</taxon>
        <taxon>Pseudomonadati</taxon>
        <taxon>Pseudomonadota</taxon>
        <taxon>Gammaproteobacteria</taxon>
        <taxon>Alteromonadales</taxon>
        <taxon>Alteromonadaceae</taxon>
        <taxon>Paraglaciecola</taxon>
    </lineage>
</organism>
<dbReference type="EC" id="5.4.99.27" evidence="4"/>
<evidence type="ECO:0000256" key="1">
    <source>
        <dbReference type="ARBA" id="ARBA00007953"/>
    </source>
</evidence>
<comment type="function">
    <text evidence="4">Responsible for synthesis of pseudouridine from uracil-13 in transfer RNAs.</text>
</comment>
<comment type="caution">
    <text evidence="6">The sequence shown here is derived from an EMBL/GenBank/DDBJ whole genome shotgun (WGS) entry which is preliminary data.</text>
</comment>
<dbReference type="InterPro" id="IPR050170">
    <property type="entry name" value="TruD_pseudoU_synthase"/>
</dbReference>
<gene>
    <name evidence="4 6" type="primary">truD</name>
    <name evidence="6" type="ORF">L0668_20240</name>
</gene>
<evidence type="ECO:0000313" key="6">
    <source>
        <dbReference type="EMBL" id="MCF2950450.1"/>
    </source>
</evidence>
<name>A0ABS9DBV8_9ALTE</name>
<evidence type="ECO:0000256" key="2">
    <source>
        <dbReference type="ARBA" id="ARBA00022694"/>
    </source>
</evidence>
<dbReference type="InterPro" id="IPR011760">
    <property type="entry name" value="PsdUridine_synth_TruD_insert"/>
</dbReference>
<dbReference type="InterPro" id="IPR020119">
    <property type="entry name" value="PsdUridine_synth_TruD_CS"/>
</dbReference>
<dbReference type="NCBIfam" id="TIGR00094">
    <property type="entry name" value="tRNA_TruD_broad"/>
    <property type="match status" value="1"/>
</dbReference>
<dbReference type="Proteomes" id="UP001521137">
    <property type="component" value="Unassembled WGS sequence"/>
</dbReference>
<dbReference type="CDD" id="cd02575">
    <property type="entry name" value="PseudoU_synth_EcTruD"/>
    <property type="match status" value="1"/>
</dbReference>
<evidence type="ECO:0000313" key="7">
    <source>
        <dbReference type="Proteomes" id="UP001521137"/>
    </source>
</evidence>
<dbReference type="Gene3D" id="3.30.2340.10">
    <property type="entry name" value="TruD, insertion domain"/>
    <property type="match status" value="1"/>
</dbReference>
<dbReference type="InterPro" id="IPR042214">
    <property type="entry name" value="TruD_catalytic"/>
</dbReference>
<comment type="catalytic activity">
    <reaction evidence="4">
        <text>uridine(13) in tRNA = pseudouridine(13) in tRNA</text>
        <dbReference type="Rhea" id="RHEA:42540"/>
        <dbReference type="Rhea" id="RHEA-COMP:10105"/>
        <dbReference type="Rhea" id="RHEA-COMP:10106"/>
        <dbReference type="ChEBI" id="CHEBI:65314"/>
        <dbReference type="ChEBI" id="CHEBI:65315"/>
        <dbReference type="EC" id="5.4.99.27"/>
    </reaction>
</comment>
<evidence type="ECO:0000256" key="3">
    <source>
        <dbReference type="ARBA" id="ARBA00023235"/>
    </source>
</evidence>
<dbReference type="Gene3D" id="3.30.2350.20">
    <property type="entry name" value="TruD, catalytic domain"/>
    <property type="match status" value="1"/>
</dbReference>
<evidence type="ECO:0000259" key="5">
    <source>
        <dbReference type="PROSITE" id="PS50984"/>
    </source>
</evidence>
<feature type="active site" description="Nucleophile" evidence="4">
    <location>
        <position position="80"/>
    </location>
</feature>
<comment type="similarity">
    <text evidence="1 4">Belongs to the pseudouridine synthase TruD family.</text>
</comment>
<evidence type="ECO:0000256" key="4">
    <source>
        <dbReference type="HAMAP-Rule" id="MF_01082"/>
    </source>
</evidence>
<keyword evidence="2 4" id="KW-0819">tRNA processing</keyword>
<dbReference type="GO" id="GO:0160150">
    <property type="term" value="F:tRNA pseudouridine(13) synthase activity"/>
    <property type="evidence" value="ECO:0007669"/>
    <property type="project" value="UniProtKB-EC"/>
</dbReference>
<keyword evidence="3 4" id="KW-0413">Isomerase</keyword>
<dbReference type="RefSeq" id="WP_235314551.1">
    <property type="nucleotide sequence ID" value="NZ_JAKGAS010000021.1"/>
</dbReference>
<dbReference type="PANTHER" id="PTHR47811:SF1">
    <property type="entry name" value="TRNA PSEUDOURIDINE SYNTHASE D"/>
    <property type="match status" value="1"/>
</dbReference>
<dbReference type="EMBL" id="JAKGAS010000021">
    <property type="protein sequence ID" value="MCF2950450.1"/>
    <property type="molecule type" value="Genomic_DNA"/>
</dbReference>